<keyword evidence="2" id="KW-1185">Reference proteome</keyword>
<protein>
    <submittedName>
        <fullName evidence="1">Uncharacterized protein</fullName>
    </submittedName>
</protein>
<proteinExistence type="predicted"/>
<dbReference type="AlphaFoldDB" id="A0A164QJD1"/>
<accession>A0A164QJD1</accession>
<sequence>MPPFFESIFNLFSNIFFFLSTTCLKAWSFILSIPGSITSSLASVFTQHPLQLLPTFHSHPFDTFGELYPSYIGELEAAEEQDFKEGVTVYRNNVIKRLRKGRVSYTLAPSLSYCNFFIIDRKSDFININRPTRLHLNIPSLERRRRYPVKAGKAIPHVWIDDHHHLIYLGTIDFTDDLQPECPVILAIEVNMFGYMDFRIVSVAPCYKYYFIPSTIKWEKGTYDIRWHFPIWRLHLFFNNRLIVPIREFFLRQGVSVYEWIIEETTSAWHIYSRRAGKRLLALWDAFLSVFPPPENVPDGVLPYGHVY</sequence>
<evidence type="ECO:0000313" key="2">
    <source>
        <dbReference type="Proteomes" id="UP000076722"/>
    </source>
</evidence>
<dbReference type="EMBL" id="KV419426">
    <property type="protein sequence ID" value="KZS89711.1"/>
    <property type="molecule type" value="Genomic_DNA"/>
</dbReference>
<organism evidence="1 2">
    <name type="scientific">Sistotremastrum niveocremeum HHB9708</name>
    <dbReference type="NCBI Taxonomy" id="1314777"/>
    <lineage>
        <taxon>Eukaryota</taxon>
        <taxon>Fungi</taxon>
        <taxon>Dikarya</taxon>
        <taxon>Basidiomycota</taxon>
        <taxon>Agaricomycotina</taxon>
        <taxon>Agaricomycetes</taxon>
        <taxon>Sistotremastrales</taxon>
        <taxon>Sistotremastraceae</taxon>
        <taxon>Sertulicium</taxon>
        <taxon>Sertulicium niveocremeum</taxon>
    </lineage>
</organism>
<dbReference type="Proteomes" id="UP000076722">
    <property type="component" value="Unassembled WGS sequence"/>
</dbReference>
<gene>
    <name evidence="1" type="ORF">SISNIDRAFT_526665</name>
</gene>
<reference evidence="1 2" key="1">
    <citation type="journal article" date="2016" name="Mol. Biol. Evol.">
        <title>Comparative Genomics of Early-Diverging Mushroom-Forming Fungi Provides Insights into the Origins of Lignocellulose Decay Capabilities.</title>
        <authorList>
            <person name="Nagy L.G."/>
            <person name="Riley R."/>
            <person name="Tritt A."/>
            <person name="Adam C."/>
            <person name="Daum C."/>
            <person name="Floudas D."/>
            <person name="Sun H."/>
            <person name="Yadav J.S."/>
            <person name="Pangilinan J."/>
            <person name="Larsson K.H."/>
            <person name="Matsuura K."/>
            <person name="Barry K."/>
            <person name="Labutti K."/>
            <person name="Kuo R."/>
            <person name="Ohm R.A."/>
            <person name="Bhattacharya S.S."/>
            <person name="Shirouzu T."/>
            <person name="Yoshinaga Y."/>
            <person name="Martin F.M."/>
            <person name="Grigoriev I.V."/>
            <person name="Hibbett D.S."/>
        </authorList>
    </citation>
    <scope>NUCLEOTIDE SEQUENCE [LARGE SCALE GENOMIC DNA]</scope>
    <source>
        <strain evidence="1 2">HHB9708</strain>
    </source>
</reference>
<evidence type="ECO:0000313" key="1">
    <source>
        <dbReference type="EMBL" id="KZS89711.1"/>
    </source>
</evidence>
<name>A0A164QJD1_9AGAM</name>